<dbReference type="PANTHER" id="PTHR46732">
    <property type="entry name" value="ATP-DEPENDENT PROTEASE LA (LON) DOMAIN PROTEIN"/>
    <property type="match status" value="1"/>
</dbReference>
<dbReference type="EMBL" id="CAEZSR010000028">
    <property type="protein sequence ID" value="CAB4551125.1"/>
    <property type="molecule type" value="Genomic_DNA"/>
</dbReference>
<evidence type="ECO:0000259" key="1">
    <source>
        <dbReference type="PROSITE" id="PS51787"/>
    </source>
</evidence>
<name>A0A6J6CIY3_9ZZZZ</name>
<sequence>MAVLPMFPLGSVLLPGAVLPLHVFEPRYRALVRDCLEAPDHEFGVTLIARGSEVGGGDQRLEVGTVARMVQVAEMDDGRFAVVCVGTRRIRVNAWLPDDPYPLADVDEWPDDRPVGDAADEVERRIAATLARVRRSCALSAELGDSVVDASVDISDDPVLGSYHLAALAPVGPADTYRLLCEAGPEARVAALDSMMDDVEVLLEFRLADESAELPLDES</sequence>
<organism evidence="2">
    <name type="scientific">freshwater metagenome</name>
    <dbReference type="NCBI Taxonomy" id="449393"/>
    <lineage>
        <taxon>unclassified sequences</taxon>
        <taxon>metagenomes</taxon>
        <taxon>ecological metagenomes</taxon>
    </lineage>
</organism>
<dbReference type="PROSITE" id="PS51787">
    <property type="entry name" value="LON_N"/>
    <property type="match status" value="1"/>
</dbReference>
<dbReference type="Gene3D" id="2.30.130.40">
    <property type="entry name" value="LON domain-like"/>
    <property type="match status" value="1"/>
</dbReference>
<accession>A0A6J6CIY3</accession>
<dbReference type="Pfam" id="PF02190">
    <property type="entry name" value="LON_substr_bdg"/>
    <property type="match status" value="1"/>
</dbReference>
<proteinExistence type="predicted"/>
<dbReference type="InterPro" id="IPR003111">
    <property type="entry name" value="Lon_prtase_N"/>
</dbReference>
<protein>
    <submittedName>
        <fullName evidence="2">Unannotated protein</fullName>
    </submittedName>
</protein>
<dbReference type="SUPFAM" id="SSF88697">
    <property type="entry name" value="PUA domain-like"/>
    <property type="match status" value="1"/>
</dbReference>
<dbReference type="InterPro" id="IPR046336">
    <property type="entry name" value="Lon_prtase_N_sf"/>
</dbReference>
<gene>
    <name evidence="2" type="ORF">UFOPK1493_01068</name>
</gene>
<feature type="domain" description="Lon N-terminal" evidence="1">
    <location>
        <begin position="1"/>
        <end position="200"/>
    </location>
</feature>
<dbReference type="AlphaFoldDB" id="A0A6J6CIY3"/>
<dbReference type="InterPro" id="IPR015947">
    <property type="entry name" value="PUA-like_sf"/>
</dbReference>
<reference evidence="2" key="1">
    <citation type="submission" date="2020-05" db="EMBL/GenBank/DDBJ databases">
        <authorList>
            <person name="Chiriac C."/>
            <person name="Salcher M."/>
            <person name="Ghai R."/>
            <person name="Kavagutti S V."/>
        </authorList>
    </citation>
    <scope>NUCLEOTIDE SEQUENCE</scope>
</reference>
<dbReference type="PANTHER" id="PTHR46732:SF8">
    <property type="entry name" value="ATP-DEPENDENT PROTEASE LA (LON) DOMAIN PROTEIN"/>
    <property type="match status" value="1"/>
</dbReference>
<dbReference type="SMART" id="SM00464">
    <property type="entry name" value="LON"/>
    <property type="match status" value="1"/>
</dbReference>
<evidence type="ECO:0000313" key="2">
    <source>
        <dbReference type="EMBL" id="CAB4551125.1"/>
    </source>
</evidence>